<name>A0ABQ5QQ65_9ACTN</name>
<organism evidence="2 3">
    <name type="scientific">Phytohabitans aurantiacus</name>
    <dbReference type="NCBI Taxonomy" id="3016789"/>
    <lineage>
        <taxon>Bacteria</taxon>
        <taxon>Bacillati</taxon>
        <taxon>Actinomycetota</taxon>
        <taxon>Actinomycetes</taxon>
        <taxon>Micromonosporales</taxon>
        <taxon>Micromonosporaceae</taxon>
    </lineage>
</organism>
<evidence type="ECO:0000313" key="2">
    <source>
        <dbReference type="EMBL" id="GLH95879.1"/>
    </source>
</evidence>
<dbReference type="EMBL" id="BSDI01000004">
    <property type="protein sequence ID" value="GLH95879.1"/>
    <property type="molecule type" value="Genomic_DNA"/>
</dbReference>
<protein>
    <recommendedName>
        <fullName evidence="4">Cationic amino acid transporter C-terminal domain-containing protein</fullName>
    </recommendedName>
</protein>
<reference evidence="2" key="1">
    <citation type="submission" date="2022-12" db="EMBL/GenBank/DDBJ databases">
        <title>New Phytohabitans aurantiacus sp. RD004123 nov., an actinomycete isolated from soil.</title>
        <authorList>
            <person name="Triningsih D.W."/>
            <person name="Harunari E."/>
            <person name="Igarashi Y."/>
        </authorList>
    </citation>
    <scope>NUCLEOTIDE SEQUENCE</scope>
    <source>
        <strain evidence="2">RD004123</strain>
    </source>
</reference>
<proteinExistence type="predicted"/>
<comment type="caution">
    <text evidence="2">The sequence shown here is derived from an EMBL/GenBank/DDBJ whole genome shotgun (WGS) entry which is preliminary data.</text>
</comment>
<feature type="transmembrane region" description="Helical" evidence="1">
    <location>
        <begin position="20"/>
        <end position="38"/>
    </location>
</feature>
<sequence>MAATTGPPPLVRISVYCCRVKAFIPWLTVLAVIFLLTMLKLRPLATAVAVGWLAYCVWTWVRPRKHDRAG</sequence>
<keyword evidence="1" id="KW-1133">Transmembrane helix</keyword>
<feature type="transmembrane region" description="Helical" evidence="1">
    <location>
        <begin position="44"/>
        <end position="61"/>
    </location>
</feature>
<accession>A0ABQ5QQ65</accession>
<evidence type="ECO:0000256" key="1">
    <source>
        <dbReference type="SAM" id="Phobius"/>
    </source>
</evidence>
<evidence type="ECO:0000313" key="3">
    <source>
        <dbReference type="Proteomes" id="UP001144280"/>
    </source>
</evidence>
<keyword evidence="1" id="KW-0472">Membrane</keyword>
<dbReference type="Proteomes" id="UP001144280">
    <property type="component" value="Unassembled WGS sequence"/>
</dbReference>
<keyword evidence="1" id="KW-0812">Transmembrane</keyword>
<keyword evidence="3" id="KW-1185">Reference proteome</keyword>
<evidence type="ECO:0008006" key="4">
    <source>
        <dbReference type="Google" id="ProtNLM"/>
    </source>
</evidence>
<gene>
    <name evidence="2" type="ORF">Pa4123_11510</name>
</gene>